<evidence type="ECO:0008006" key="4">
    <source>
        <dbReference type="Google" id="ProtNLM"/>
    </source>
</evidence>
<dbReference type="Proteomes" id="UP000030763">
    <property type="component" value="Unassembled WGS sequence"/>
</dbReference>
<dbReference type="RefSeq" id="XP_013336912.1">
    <property type="nucleotide sequence ID" value="XM_013481458.1"/>
</dbReference>
<dbReference type="OMA" id="DYAHDYY"/>
<feature type="region of interest" description="Disordered" evidence="1">
    <location>
        <begin position="1"/>
        <end position="36"/>
    </location>
</feature>
<keyword evidence="3" id="KW-1185">Reference proteome</keyword>
<feature type="compositionally biased region" description="Gly residues" evidence="1">
    <location>
        <begin position="1"/>
        <end position="12"/>
    </location>
</feature>
<dbReference type="OrthoDB" id="346588at2759"/>
<sequence>MKGGRGGGAGGGDTRKWIRDGAERHGPVTSEPPIYPPNPYIEKAAELDDESAGAVLAYRLLTNHWRTAECCIAERRSKLEGRNYSIANDACTFDWEAQKEAIVSYCGSQFFPSELLQSRFVRVPRGANRAAADSKRHRLKEMEQKEDENKANEDKGQAQQADANAEEELFGADDDDFGGEDYAHDYYADEDVDDHIDDGDDGGIL</sequence>
<dbReference type="AlphaFoldDB" id="U6M7R5"/>
<dbReference type="EMBL" id="HG721656">
    <property type="protein sequence ID" value="CDJ60262.1"/>
    <property type="molecule type" value="Genomic_DNA"/>
</dbReference>
<organism evidence="2 3">
    <name type="scientific">Eimeria maxima</name>
    <name type="common">Coccidian parasite</name>
    <dbReference type="NCBI Taxonomy" id="5804"/>
    <lineage>
        <taxon>Eukaryota</taxon>
        <taxon>Sar</taxon>
        <taxon>Alveolata</taxon>
        <taxon>Apicomplexa</taxon>
        <taxon>Conoidasida</taxon>
        <taxon>Coccidia</taxon>
        <taxon>Eucoccidiorida</taxon>
        <taxon>Eimeriorina</taxon>
        <taxon>Eimeriidae</taxon>
        <taxon>Eimeria</taxon>
    </lineage>
</organism>
<feature type="compositionally biased region" description="Basic and acidic residues" evidence="1">
    <location>
        <begin position="140"/>
        <end position="156"/>
    </location>
</feature>
<name>U6M7R5_EIMMA</name>
<reference evidence="2" key="1">
    <citation type="submission" date="2013-10" db="EMBL/GenBank/DDBJ databases">
        <title>Genomic analysis of the causative agents of coccidiosis in chickens.</title>
        <authorList>
            <person name="Reid A.J."/>
            <person name="Blake D."/>
            <person name="Billington K."/>
            <person name="Browne H."/>
            <person name="Dunn M."/>
            <person name="Hung S."/>
            <person name="Kawahara F."/>
            <person name="Miranda-Saavedra D."/>
            <person name="Mourier T."/>
            <person name="Nagra H."/>
            <person name="Otto T.D."/>
            <person name="Rawlings N."/>
            <person name="Sanchez A."/>
            <person name="Sanders M."/>
            <person name="Subramaniam C."/>
            <person name="Tay Y."/>
            <person name="Dear P."/>
            <person name="Doerig C."/>
            <person name="Gruber A."/>
            <person name="Parkinson J."/>
            <person name="Shirley M."/>
            <person name="Wan K.L."/>
            <person name="Berriman M."/>
            <person name="Tomley F."/>
            <person name="Pain A."/>
        </authorList>
    </citation>
    <scope>NUCLEOTIDE SEQUENCE [LARGE SCALE GENOMIC DNA]</scope>
    <source>
        <strain evidence="2">Weybridge</strain>
    </source>
</reference>
<evidence type="ECO:0000313" key="2">
    <source>
        <dbReference type="EMBL" id="CDJ60262.1"/>
    </source>
</evidence>
<evidence type="ECO:0000313" key="3">
    <source>
        <dbReference type="Proteomes" id="UP000030763"/>
    </source>
</evidence>
<accession>U6M7R5</accession>
<reference evidence="2" key="2">
    <citation type="submission" date="2013-10" db="EMBL/GenBank/DDBJ databases">
        <authorList>
            <person name="Aslett M."/>
        </authorList>
    </citation>
    <scope>NUCLEOTIDE SEQUENCE [LARGE SCALE GENOMIC DNA]</scope>
    <source>
        <strain evidence="2">Weybridge</strain>
    </source>
</reference>
<feature type="compositionally biased region" description="Basic and acidic residues" evidence="1">
    <location>
        <begin position="13"/>
        <end position="26"/>
    </location>
</feature>
<dbReference type="GeneID" id="25334578"/>
<proteinExistence type="predicted"/>
<gene>
    <name evidence="2" type="ORF">EMWEY_00005920</name>
</gene>
<feature type="compositionally biased region" description="Acidic residues" evidence="1">
    <location>
        <begin position="164"/>
        <end position="179"/>
    </location>
</feature>
<dbReference type="VEuPathDB" id="ToxoDB:EMWEY_00005920"/>
<protein>
    <recommendedName>
        <fullName evidence="4">DNA-directed RNA polymerase III subunit</fullName>
    </recommendedName>
</protein>
<feature type="compositionally biased region" description="Acidic residues" evidence="1">
    <location>
        <begin position="188"/>
        <end position="205"/>
    </location>
</feature>
<feature type="region of interest" description="Disordered" evidence="1">
    <location>
        <begin position="131"/>
        <end position="205"/>
    </location>
</feature>
<evidence type="ECO:0000256" key="1">
    <source>
        <dbReference type="SAM" id="MobiDB-lite"/>
    </source>
</evidence>